<dbReference type="AlphaFoldDB" id="M1X085"/>
<dbReference type="SUPFAM" id="SSF53223">
    <property type="entry name" value="Aminoacid dehydrogenase-like, N-terminal domain"/>
    <property type="match status" value="1"/>
</dbReference>
<comment type="caution">
    <text evidence="5">The sequence shown here is derived from an EMBL/GenBank/DDBJ whole genome shotgun (WGS) entry which is preliminary data.</text>
</comment>
<dbReference type="GO" id="GO:0009073">
    <property type="term" value="P:aromatic amino acid family biosynthetic process"/>
    <property type="evidence" value="ECO:0007669"/>
    <property type="project" value="UniProtKB-KW"/>
</dbReference>
<evidence type="ECO:0000259" key="3">
    <source>
        <dbReference type="Pfam" id="PF08501"/>
    </source>
</evidence>
<dbReference type="STRING" id="1165094.RINTHH_20020"/>
<dbReference type="GO" id="GO:0009423">
    <property type="term" value="P:chorismate biosynthetic process"/>
    <property type="evidence" value="ECO:0007669"/>
    <property type="project" value="TreeGrafter"/>
</dbReference>
<evidence type="ECO:0000256" key="1">
    <source>
        <dbReference type="ARBA" id="ARBA00004871"/>
    </source>
</evidence>
<reference evidence="6" key="2">
    <citation type="submission" date="2016-01" db="EMBL/GenBank/DDBJ databases">
        <title>Diatom-associated endosymboitic cyanobacterium lacks core nitrogen metabolism enzymes.</title>
        <authorList>
            <person name="Hilton J.A."/>
            <person name="Foster R.A."/>
            <person name="Tripp H.J."/>
            <person name="Carter B.J."/>
            <person name="Zehr J.P."/>
            <person name="Villareal T.A."/>
        </authorList>
    </citation>
    <scope>NUCLEOTIDE SEQUENCE [LARGE SCALE GENOMIC DNA]</scope>
    <source>
        <strain evidence="6">HH01</strain>
    </source>
</reference>
<feature type="domain" description="Shikimate dehydrogenase substrate binding N-terminal" evidence="3">
    <location>
        <begin position="1"/>
        <end position="74"/>
    </location>
</feature>
<dbReference type="InterPro" id="IPR022893">
    <property type="entry name" value="Shikimate_DH_fam"/>
</dbReference>
<proteinExistence type="predicted"/>
<protein>
    <submittedName>
        <fullName evidence="5">Shikimate 5-dehydrogenase I alpha</fullName>
        <ecNumber evidence="5">1.1.1.25</ecNumber>
    </submittedName>
</protein>
<dbReference type="GO" id="GO:0050661">
    <property type="term" value="F:NADP binding"/>
    <property type="evidence" value="ECO:0007669"/>
    <property type="project" value="TreeGrafter"/>
</dbReference>
<keyword evidence="6" id="KW-1185">Reference proteome</keyword>
<dbReference type="Gene3D" id="3.40.50.10860">
    <property type="entry name" value="Leucine Dehydrogenase, chain A, domain 1"/>
    <property type="match status" value="1"/>
</dbReference>
<dbReference type="CDD" id="cd01065">
    <property type="entry name" value="NAD_bind_Shikimate_DH"/>
    <property type="match status" value="1"/>
</dbReference>
<dbReference type="GO" id="GO:0005829">
    <property type="term" value="C:cytosol"/>
    <property type="evidence" value="ECO:0007669"/>
    <property type="project" value="TreeGrafter"/>
</dbReference>
<organism evidence="5 6">
    <name type="scientific">Richelia intracellularis HH01</name>
    <dbReference type="NCBI Taxonomy" id="1165094"/>
    <lineage>
        <taxon>Bacteria</taxon>
        <taxon>Bacillati</taxon>
        <taxon>Cyanobacteriota</taxon>
        <taxon>Cyanophyceae</taxon>
        <taxon>Nostocales</taxon>
        <taxon>Nostocaceae</taxon>
        <taxon>Richelia</taxon>
    </lineage>
</organism>
<evidence type="ECO:0000256" key="2">
    <source>
        <dbReference type="ARBA" id="ARBA00023141"/>
    </source>
</evidence>
<feature type="domain" description="SDH C-terminal" evidence="4">
    <location>
        <begin position="232"/>
        <end position="262"/>
    </location>
</feature>
<dbReference type="PANTHER" id="PTHR21089">
    <property type="entry name" value="SHIKIMATE DEHYDROGENASE"/>
    <property type="match status" value="1"/>
</dbReference>
<reference evidence="5 6" key="1">
    <citation type="submission" date="2012-05" db="EMBL/GenBank/DDBJ databases">
        <authorList>
            <person name="Hilton J."/>
        </authorList>
    </citation>
    <scope>NUCLEOTIDE SEQUENCE [LARGE SCALE GENOMIC DNA]</scope>
    <source>
        <strain evidence="5 6">HH01</strain>
    </source>
</reference>
<keyword evidence="5" id="KW-0560">Oxidoreductase</keyword>
<evidence type="ECO:0000313" key="5">
    <source>
        <dbReference type="EMBL" id="CCH68157.1"/>
    </source>
</evidence>
<dbReference type="Gene3D" id="3.40.50.720">
    <property type="entry name" value="NAD(P)-binding Rossmann-like Domain"/>
    <property type="match status" value="1"/>
</dbReference>
<gene>
    <name evidence="5" type="ORF">RINTHH_20020</name>
</gene>
<dbReference type="SUPFAM" id="SSF51735">
    <property type="entry name" value="NAD(P)-binding Rossmann-fold domains"/>
    <property type="match status" value="1"/>
</dbReference>
<dbReference type="PANTHER" id="PTHR21089:SF1">
    <property type="entry name" value="BIFUNCTIONAL 3-DEHYDROQUINATE DEHYDRATASE_SHIKIMATE DEHYDROGENASE, CHLOROPLASTIC"/>
    <property type="match status" value="1"/>
</dbReference>
<evidence type="ECO:0000313" key="6">
    <source>
        <dbReference type="Proteomes" id="UP000053051"/>
    </source>
</evidence>
<dbReference type="EMBL" id="CAIY01000080">
    <property type="protein sequence ID" value="CCH68157.1"/>
    <property type="molecule type" value="Genomic_DNA"/>
</dbReference>
<accession>M1X085</accession>
<dbReference type="NCBIfam" id="NF001314">
    <property type="entry name" value="PRK00258.2-2"/>
    <property type="match status" value="1"/>
</dbReference>
<sequence length="267" mass="29414">MSPVIHNAAIANLGLDYIYLPFPIAPDSLELALDGLLAIGVTGFSVTIPHKEAILPLLSEISTIAQTVGAVNTVVRKDNKWLGTNTDVHGFISPLMKYDREWSKEIAVVLGNGGAARSVIVGLTELGVTQIHVLGQHPDKLRIFKRSWENSPLQVNIQVYEWQFLPRLISQASLLVNTTPVGMYPKVNESPVNIKEMTNLRAGVITYDLIYNPNPTQLLSQAIEMGGIPISGSEMLVQQGVVALKMWLQREMIPVDVMRQELCRQLG</sequence>
<dbReference type="InterPro" id="IPR036291">
    <property type="entry name" value="NAD(P)-bd_dom_sf"/>
</dbReference>
<dbReference type="Pfam" id="PF18317">
    <property type="entry name" value="SDH_C"/>
    <property type="match status" value="1"/>
</dbReference>
<name>M1X085_9NOST</name>
<dbReference type="InterPro" id="IPR013708">
    <property type="entry name" value="Shikimate_DH-bd_N"/>
</dbReference>
<dbReference type="InterPro" id="IPR041121">
    <property type="entry name" value="SDH_C"/>
</dbReference>
<dbReference type="EC" id="1.1.1.25" evidence="5"/>
<keyword evidence="2" id="KW-0028">Amino-acid biosynthesis</keyword>
<dbReference type="InterPro" id="IPR046346">
    <property type="entry name" value="Aminoacid_DH-like_N_sf"/>
</dbReference>
<dbReference type="GO" id="GO:0019632">
    <property type="term" value="P:shikimate metabolic process"/>
    <property type="evidence" value="ECO:0007669"/>
    <property type="project" value="TreeGrafter"/>
</dbReference>
<keyword evidence="2" id="KW-0057">Aromatic amino acid biosynthesis</keyword>
<comment type="pathway">
    <text evidence="1">Metabolic intermediate biosynthesis; chorismate biosynthesis; chorismate from D-erythrose 4-phosphate and phosphoenolpyruvate: step 4/7.</text>
</comment>
<dbReference type="Proteomes" id="UP000053051">
    <property type="component" value="Unassembled WGS sequence"/>
</dbReference>
<dbReference type="Pfam" id="PF08501">
    <property type="entry name" value="Shikimate_dh_N"/>
    <property type="match status" value="1"/>
</dbReference>
<dbReference type="GO" id="GO:0004764">
    <property type="term" value="F:shikimate 3-dehydrogenase (NADP+) activity"/>
    <property type="evidence" value="ECO:0007669"/>
    <property type="project" value="UniProtKB-EC"/>
</dbReference>
<evidence type="ECO:0000259" key="4">
    <source>
        <dbReference type="Pfam" id="PF18317"/>
    </source>
</evidence>